<proteinExistence type="predicted"/>
<protein>
    <submittedName>
        <fullName evidence="1">Uncharacterized protein</fullName>
    </submittedName>
</protein>
<keyword evidence="2" id="KW-1185">Reference proteome</keyword>
<dbReference type="Proteomes" id="UP000629098">
    <property type="component" value="Unassembled WGS sequence"/>
</dbReference>
<evidence type="ECO:0000313" key="2">
    <source>
        <dbReference type="Proteomes" id="UP000629098"/>
    </source>
</evidence>
<dbReference type="RefSeq" id="WP_190836687.1">
    <property type="nucleotide sequence ID" value="NZ_CAWPPI010000111.1"/>
</dbReference>
<evidence type="ECO:0000313" key="1">
    <source>
        <dbReference type="EMBL" id="MBD2777615.1"/>
    </source>
</evidence>
<comment type="caution">
    <text evidence="1">The sequence shown here is derived from an EMBL/GenBank/DDBJ whole genome shotgun (WGS) entry which is preliminary data.</text>
</comment>
<gene>
    <name evidence="1" type="ORF">ICL16_37635</name>
</gene>
<dbReference type="AlphaFoldDB" id="A0A8J7CHG4"/>
<sequence length="129" mass="15286">MPNDSDRTHIRLLCKQLDDIYQVMKAERRAIACWEEEQDFSILGVSELFSTDIQGYAEQVLFNDSSVSFNSNSVNHLRQLNVFNIDYFTGWYFNNLEMYPYTKEYIEQLDHLRLLLIEYISQRSLKVAA</sequence>
<accession>A0A8J7CHG4</accession>
<dbReference type="EMBL" id="JACXAE010000111">
    <property type="protein sequence ID" value="MBD2777615.1"/>
    <property type="molecule type" value="Genomic_DNA"/>
</dbReference>
<reference evidence="1" key="1">
    <citation type="submission" date="2020-09" db="EMBL/GenBank/DDBJ databases">
        <title>Iningainema tapete sp. nov. (Scytonemataceae, Cyanobacteria) from greenhouses in central Florida (USA) produces two types of nodularin with biosynthetic potential for microcystin-LR and anabaenopeptins.</title>
        <authorList>
            <person name="Berthold D.E."/>
            <person name="Lefler F.W."/>
            <person name="Huang I.-S."/>
            <person name="Abdulla H."/>
            <person name="Zimba P.V."/>
            <person name="Laughinghouse H.D. IV."/>
        </authorList>
    </citation>
    <scope>NUCLEOTIDE SEQUENCE</scope>
    <source>
        <strain evidence="1">BLCCT55</strain>
    </source>
</reference>
<name>A0A8J7CHG4_9CYAN</name>
<organism evidence="1 2">
    <name type="scientific">Iningainema tapete BLCC-T55</name>
    <dbReference type="NCBI Taxonomy" id="2748662"/>
    <lineage>
        <taxon>Bacteria</taxon>
        <taxon>Bacillati</taxon>
        <taxon>Cyanobacteriota</taxon>
        <taxon>Cyanophyceae</taxon>
        <taxon>Nostocales</taxon>
        <taxon>Scytonemataceae</taxon>
        <taxon>Iningainema tapete</taxon>
    </lineage>
</organism>